<keyword evidence="1" id="KW-0812">Transmembrane</keyword>
<organism evidence="3">
    <name type="scientific">freshwater metagenome</name>
    <dbReference type="NCBI Taxonomy" id="449393"/>
    <lineage>
        <taxon>unclassified sequences</taxon>
        <taxon>metagenomes</taxon>
        <taxon>ecological metagenomes</taxon>
    </lineage>
</organism>
<gene>
    <name evidence="2" type="ORF">UFOPK1808_00778</name>
    <name evidence="3" type="ORF">UFOPK1889_00425</name>
</gene>
<dbReference type="EMBL" id="CAEZUZ010000048">
    <property type="protein sequence ID" value="CAB4613278.1"/>
    <property type="molecule type" value="Genomic_DNA"/>
</dbReference>
<evidence type="ECO:0000256" key="1">
    <source>
        <dbReference type="SAM" id="Phobius"/>
    </source>
</evidence>
<sequence>MVSNPLTDPEWAERSVDFIDRVVSTIRRYTTQPLVTTARGLVFGLLGSFGVVAMVVLLVVGLIRGLQAALDAVVNHDAAVWISYFILSALFGLLGVVLMRRRYTEEDK</sequence>
<reference evidence="3" key="1">
    <citation type="submission" date="2020-05" db="EMBL/GenBank/DDBJ databases">
        <authorList>
            <person name="Chiriac C."/>
            <person name="Salcher M."/>
            <person name="Ghai R."/>
            <person name="Kavagutti S V."/>
        </authorList>
    </citation>
    <scope>NUCLEOTIDE SEQUENCE</scope>
</reference>
<proteinExistence type="predicted"/>
<name>A0A6J6HXT9_9ZZZZ</name>
<evidence type="ECO:0000313" key="3">
    <source>
        <dbReference type="EMBL" id="CAB4613278.1"/>
    </source>
</evidence>
<feature type="transmembrane region" description="Helical" evidence="1">
    <location>
        <begin position="78"/>
        <end position="99"/>
    </location>
</feature>
<keyword evidence="1" id="KW-1133">Transmembrane helix</keyword>
<feature type="transmembrane region" description="Helical" evidence="1">
    <location>
        <begin position="41"/>
        <end position="66"/>
    </location>
</feature>
<dbReference type="EMBL" id="CAEZUL010000074">
    <property type="protein sequence ID" value="CAB4601214.1"/>
    <property type="molecule type" value="Genomic_DNA"/>
</dbReference>
<accession>A0A6J6HXT9</accession>
<keyword evidence="1" id="KW-0472">Membrane</keyword>
<evidence type="ECO:0000313" key="2">
    <source>
        <dbReference type="EMBL" id="CAB4601214.1"/>
    </source>
</evidence>
<dbReference type="AlphaFoldDB" id="A0A6J6HXT9"/>
<protein>
    <submittedName>
        <fullName evidence="3">Unannotated protein</fullName>
    </submittedName>
</protein>